<dbReference type="EMBL" id="CACRXK020004337">
    <property type="protein sequence ID" value="CAB4002384.1"/>
    <property type="molecule type" value="Genomic_DNA"/>
</dbReference>
<dbReference type="InterPro" id="IPR016024">
    <property type="entry name" value="ARM-type_fold"/>
</dbReference>
<comment type="similarity">
    <text evidence="3 9">Belongs to the ATG8 family.</text>
</comment>
<dbReference type="AlphaFoldDB" id="A0A7D9E6N0"/>
<dbReference type="GO" id="GO:0031410">
    <property type="term" value="C:cytoplasmic vesicle"/>
    <property type="evidence" value="ECO:0007669"/>
    <property type="project" value="UniProtKB-KW"/>
</dbReference>
<evidence type="ECO:0000256" key="5">
    <source>
        <dbReference type="ARBA" id="ARBA00023006"/>
    </source>
</evidence>
<dbReference type="InterPro" id="IPR029071">
    <property type="entry name" value="Ubiquitin-like_domsf"/>
</dbReference>
<evidence type="ECO:0000256" key="8">
    <source>
        <dbReference type="ARBA" id="ARBA00023329"/>
    </source>
</evidence>
<dbReference type="CDD" id="cd17232">
    <property type="entry name" value="Ubl_ATG8_GABARAP"/>
    <property type="match status" value="1"/>
</dbReference>
<accession>A0A7D9E6N0</accession>
<dbReference type="GO" id="GO:0012505">
    <property type="term" value="C:endomembrane system"/>
    <property type="evidence" value="ECO:0007669"/>
    <property type="project" value="UniProtKB-SubCell"/>
</dbReference>
<keyword evidence="8" id="KW-0968">Cytoplasmic vesicle</keyword>
<dbReference type="GO" id="GO:0005776">
    <property type="term" value="C:autophagosome"/>
    <property type="evidence" value="ECO:0007669"/>
    <property type="project" value="UniProtKB-SubCell"/>
</dbReference>
<dbReference type="SUPFAM" id="SSF48452">
    <property type="entry name" value="TPR-like"/>
    <property type="match status" value="1"/>
</dbReference>
<keyword evidence="6" id="KW-0472">Membrane</keyword>
<evidence type="ECO:0000313" key="11">
    <source>
        <dbReference type="Proteomes" id="UP001152795"/>
    </source>
</evidence>
<dbReference type="Gene3D" id="3.10.20.90">
    <property type="entry name" value="Phosphatidylinositol 3-kinase Catalytic Subunit, Chain A, domain 1"/>
    <property type="match status" value="1"/>
</dbReference>
<keyword evidence="5 9" id="KW-0072">Autophagy</keyword>
<evidence type="ECO:0000313" key="10">
    <source>
        <dbReference type="EMBL" id="CAB4002384.1"/>
    </source>
</evidence>
<dbReference type="InterPro" id="IPR011990">
    <property type="entry name" value="TPR-like_helical_dom_sf"/>
</dbReference>
<dbReference type="InterPro" id="IPR004241">
    <property type="entry name" value="Atg8-like"/>
</dbReference>
<dbReference type="PANTHER" id="PTHR10969">
    <property type="entry name" value="MICROTUBULE-ASSOCIATED PROTEINS 1A/1B LIGHT CHAIN 3-RELATED"/>
    <property type="match status" value="1"/>
</dbReference>
<reference evidence="10" key="1">
    <citation type="submission" date="2020-04" db="EMBL/GenBank/DDBJ databases">
        <authorList>
            <person name="Alioto T."/>
            <person name="Alioto T."/>
            <person name="Gomez Garrido J."/>
        </authorList>
    </citation>
    <scope>NUCLEOTIDE SEQUENCE</scope>
    <source>
        <strain evidence="10">A484AB</strain>
    </source>
</reference>
<dbReference type="OrthoDB" id="245563at2759"/>
<dbReference type="InterPro" id="IPR011989">
    <property type="entry name" value="ARM-like"/>
</dbReference>
<dbReference type="SUPFAM" id="SSF48371">
    <property type="entry name" value="ARM repeat"/>
    <property type="match status" value="1"/>
</dbReference>
<dbReference type="Pfam" id="PF02991">
    <property type="entry name" value="ATG8"/>
    <property type="match status" value="1"/>
</dbReference>
<dbReference type="FunFam" id="3.10.20.90:FF:000037">
    <property type="entry name" value="Gamma-aminobutyric acid receptor-associated protein-like 1"/>
    <property type="match status" value="1"/>
</dbReference>
<gene>
    <name evidence="10" type="ORF">PACLA_8A032812</name>
</gene>
<dbReference type="Proteomes" id="UP001152795">
    <property type="component" value="Unassembled WGS sequence"/>
</dbReference>
<keyword evidence="11" id="KW-1185">Reference proteome</keyword>
<proteinExistence type="inferred from homology"/>
<evidence type="ECO:0000256" key="1">
    <source>
        <dbReference type="ARBA" id="ARBA00004308"/>
    </source>
</evidence>
<dbReference type="Gene3D" id="1.25.10.10">
    <property type="entry name" value="Leucine-rich Repeat Variant"/>
    <property type="match status" value="1"/>
</dbReference>
<evidence type="ECO:0000256" key="9">
    <source>
        <dbReference type="RuleBase" id="RU004384"/>
    </source>
</evidence>
<dbReference type="GO" id="GO:0006914">
    <property type="term" value="P:autophagy"/>
    <property type="evidence" value="ECO:0007669"/>
    <property type="project" value="UniProtKB-KW"/>
</dbReference>
<evidence type="ECO:0000256" key="2">
    <source>
        <dbReference type="ARBA" id="ARBA00004419"/>
    </source>
</evidence>
<dbReference type="SMART" id="SM00028">
    <property type="entry name" value="TPR"/>
    <property type="match status" value="3"/>
</dbReference>
<sequence length="843" mass="98358">MAVLYRTSHGKAGKRGGKDMSNVMDVEENFVPVNSREDIEKVMANSGDKKKSKYFKKLFEFLGGGDSPVEAVELALGRDTTLKETQLTVLSIFSLWVDELNCQTVAGHNERRVLLNFLSDCNIVKLIIRLVTLKPAKSNGQELFSKYLYYHCINTLAHITDKRYIESPLERVRNIKIIRAYHGIPRLVEFLDPVNNDPLMIFQTSEVLKHLAKDKRDMCIRIYKADGLRRCLHFMMRKEADKMFADYLKENFSSKLSMPNEEVEILDKFYLGKRLVLKKTDRYPQLTGCDHRRDCFTYMSAELQENCALIVFEIVSNPRISKPEILKLKPFIKVLNKWFSTPCIWRSERTMLQGCFHLLRGVLNDEKPALTVDEFLKNYDVLDLLKQHMYNPDQEVVSSVLSLLSELSMQYPTLRKKFIASPLYSKLLPVYIQSFDIQVQIWALQTLVSFVQSTAGAKHILDMGVTAEKLYLLTEYNSLPTNGLIKTLKTEMEQFCTEEWKISERIFQEVLLPQKYSLERAQKFKEEGNSRFKAEEYESALKCYSLGLDSVPPVEHFSLNMSYSHDSNFKPWYVLPSVLFTNRAQCYLLMNKWQEAIDDCTQAIIRSYEDHEEAKKILFKTVYRRARAFSELKDYRRALNDISFCLRYSSAASNVRSFFREILTAYRKEFGIESLRRCGTCMEGVGMKLKRCAKCPEMYCSRECQTHAWEDCGVLSEKDLFLLWAMKWEYKEEHAFEKRRAEGEKIRTKYPDRVPVICEKAPKARIGNLDKKKYLVPSDLTVGQFYFLIRKRIHLRPEDALFFFVNNVIPPTSATMGQLYQEHHEEDFFLYIAYSDESVYGGF</sequence>
<protein>
    <submittedName>
        <fullName evidence="10">Gamma-aminobutyric acid receptor-associated</fullName>
    </submittedName>
</protein>
<name>A0A7D9E6N0_PARCT</name>
<dbReference type="InterPro" id="IPR019734">
    <property type="entry name" value="TPR_rpt"/>
</dbReference>
<comment type="caution">
    <text evidence="10">The sequence shown here is derived from an EMBL/GenBank/DDBJ whole genome shotgun (WGS) entry which is preliminary data.</text>
</comment>
<keyword evidence="4" id="KW-0963">Cytoplasm</keyword>
<evidence type="ECO:0000256" key="4">
    <source>
        <dbReference type="ARBA" id="ARBA00022490"/>
    </source>
</evidence>
<keyword evidence="10" id="KW-0675">Receptor</keyword>
<evidence type="ECO:0000256" key="7">
    <source>
        <dbReference type="ARBA" id="ARBA00023288"/>
    </source>
</evidence>
<dbReference type="SUPFAM" id="SSF54236">
    <property type="entry name" value="Ubiquitin-like"/>
    <property type="match status" value="1"/>
</dbReference>
<comment type="subcellular location">
    <subcellularLocation>
        <location evidence="2">Cytoplasmic vesicle</location>
        <location evidence="2">Autophagosome</location>
    </subcellularLocation>
    <subcellularLocation>
        <location evidence="1">Endomembrane system</location>
    </subcellularLocation>
</comment>
<keyword evidence="7" id="KW-0449">Lipoprotein</keyword>
<organism evidence="10 11">
    <name type="scientific">Paramuricea clavata</name>
    <name type="common">Red gorgonian</name>
    <name type="synonym">Violescent sea-whip</name>
    <dbReference type="NCBI Taxonomy" id="317549"/>
    <lineage>
        <taxon>Eukaryota</taxon>
        <taxon>Metazoa</taxon>
        <taxon>Cnidaria</taxon>
        <taxon>Anthozoa</taxon>
        <taxon>Octocorallia</taxon>
        <taxon>Malacalcyonacea</taxon>
        <taxon>Plexauridae</taxon>
        <taxon>Paramuricea</taxon>
    </lineage>
</organism>
<evidence type="ECO:0000256" key="3">
    <source>
        <dbReference type="ARBA" id="ARBA00007293"/>
    </source>
</evidence>
<dbReference type="Gene3D" id="1.25.40.10">
    <property type="entry name" value="Tetratricopeptide repeat domain"/>
    <property type="match status" value="1"/>
</dbReference>
<evidence type="ECO:0000256" key="6">
    <source>
        <dbReference type="ARBA" id="ARBA00023136"/>
    </source>
</evidence>